<organism evidence="1">
    <name type="scientific">marine sediment metagenome</name>
    <dbReference type="NCBI Taxonomy" id="412755"/>
    <lineage>
        <taxon>unclassified sequences</taxon>
        <taxon>metagenomes</taxon>
        <taxon>ecological metagenomes</taxon>
    </lineage>
</organism>
<evidence type="ECO:0000313" key="1">
    <source>
        <dbReference type="EMBL" id="KKM65752.1"/>
    </source>
</evidence>
<proteinExistence type="predicted"/>
<protein>
    <submittedName>
        <fullName evidence="1">Uncharacterized protein</fullName>
    </submittedName>
</protein>
<dbReference type="EMBL" id="LAZR01010668">
    <property type="protein sequence ID" value="KKM65752.1"/>
    <property type="molecule type" value="Genomic_DNA"/>
</dbReference>
<comment type="caution">
    <text evidence="1">The sequence shown here is derived from an EMBL/GenBank/DDBJ whole genome shotgun (WGS) entry which is preliminary data.</text>
</comment>
<sequence length="124" mass="14702">MSNTILCNISDAKKFIDEERLYWISEVLEALGVPDEVFEASDIRDFRYDMETMGIEVELHSNGNVDVYKKQWHEGTTEEQSDWLPATKEHLVAQWKEPAYIRKIEGKDVHYEIHLEEWSILNMR</sequence>
<name>A0A0F9M9C3_9ZZZZ</name>
<dbReference type="AlphaFoldDB" id="A0A0F9M9C3"/>
<accession>A0A0F9M9C3</accession>
<reference evidence="1" key="1">
    <citation type="journal article" date="2015" name="Nature">
        <title>Complex archaea that bridge the gap between prokaryotes and eukaryotes.</title>
        <authorList>
            <person name="Spang A."/>
            <person name="Saw J.H."/>
            <person name="Jorgensen S.L."/>
            <person name="Zaremba-Niedzwiedzka K."/>
            <person name="Martijn J."/>
            <person name="Lind A.E."/>
            <person name="van Eijk R."/>
            <person name="Schleper C."/>
            <person name="Guy L."/>
            <person name="Ettema T.J."/>
        </authorList>
    </citation>
    <scope>NUCLEOTIDE SEQUENCE</scope>
</reference>
<gene>
    <name evidence="1" type="ORF">LCGC14_1488120</name>
</gene>